<protein>
    <submittedName>
        <fullName evidence="1">Uncharacterized protein</fullName>
    </submittedName>
</protein>
<dbReference type="Proteomes" id="UP000282551">
    <property type="component" value="Chromosome"/>
</dbReference>
<dbReference type="OrthoDB" id="4747276at2"/>
<gene>
    <name evidence="1" type="ORF">NCTC10485_03793</name>
</gene>
<dbReference type="AlphaFoldDB" id="A0A3S4T2Q6"/>
<dbReference type="RefSeq" id="WP_126335155.1">
    <property type="nucleotide sequence ID" value="NZ_AP022604.1"/>
</dbReference>
<accession>A0A3S4T2Q6</accession>
<proteinExistence type="predicted"/>
<organism evidence="1 2">
    <name type="scientific">Mycolicibacterium chitae</name>
    <name type="common">Mycobacterium chitae</name>
    <dbReference type="NCBI Taxonomy" id="1792"/>
    <lineage>
        <taxon>Bacteria</taxon>
        <taxon>Bacillati</taxon>
        <taxon>Actinomycetota</taxon>
        <taxon>Actinomycetes</taxon>
        <taxon>Mycobacteriales</taxon>
        <taxon>Mycobacteriaceae</taxon>
        <taxon>Mycolicibacterium</taxon>
    </lineage>
</organism>
<keyword evidence="2" id="KW-1185">Reference proteome</keyword>
<sequence>MARGSGGWHPVRSGWQLLGAAAVLGAFLALCVPLSLSVVDRAGQPIGCGSGLNPDTSAARYVDTVNQRLHVQGGAAFVASDYVGECHGLIGDRRAVAGTVGGVGTAVLLTALIAPVVAGARRSRTPALHYSPRRASMTALKSLSA</sequence>
<name>A0A3S4T2Q6_MYCCI</name>
<dbReference type="EMBL" id="LR134355">
    <property type="protein sequence ID" value="VEG49485.1"/>
    <property type="molecule type" value="Genomic_DNA"/>
</dbReference>
<reference evidence="1 2" key="1">
    <citation type="submission" date="2018-12" db="EMBL/GenBank/DDBJ databases">
        <authorList>
            <consortium name="Pathogen Informatics"/>
        </authorList>
    </citation>
    <scope>NUCLEOTIDE SEQUENCE [LARGE SCALE GENOMIC DNA]</scope>
    <source>
        <strain evidence="1 2">NCTC10485</strain>
    </source>
</reference>
<evidence type="ECO:0000313" key="1">
    <source>
        <dbReference type="EMBL" id="VEG49485.1"/>
    </source>
</evidence>
<evidence type="ECO:0000313" key="2">
    <source>
        <dbReference type="Proteomes" id="UP000282551"/>
    </source>
</evidence>